<keyword evidence="4" id="KW-1185">Reference proteome</keyword>
<dbReference type="EMBL" id="BMNE01000001">
    <property type="protein sequence ID" value="GGN68839.1"/>
    <property type="molecule type" value="Genomic_DNA"/>
</dbReference>
<sequence>MTGPEHHPAVPNSAPGDPAAAQPIAPGPGHQPYPAAPAHQTYGGPAAPHPGRQPDGSYVTYPGDPGYPGYAPYPGGPYGGYPQAPVRMPGSVRAAQVLSFVAAGLGLALIVVFGAMAGGEAAGRATAGFGPFLVLGGLAFAFPTGGQGIRTTAIVVGCLTALCGLGSTASQMPPSLLGMLIGGAVAILLAQRSARDWFHRPR</sequence>
<feature type="transmembrane region" description="Helical" evidence="2">
    <location>
        <begin position="97"/>
        <end position="116"/>
    </location>
</feature>
<evidence type="ECO:0008006" key="5">
    <source>
        <dbReference type="Google" id="ProtNLM"/>
    </source>
</evidence>
<evidence type="ECO:0000313" key="3">
    <source>
        <dbReference type="EMBL" id="GGN68839.1"/>
    </source>
</evidence>
<feature type="region of interest" description="Disordered" evidence="1">
    <location>
        <begin position="1"/>
        <end position="61"/>
    </location>
</feature>
<keyword evidence="2" id="KW-0812">Transmembrane</keyword>
<protein>
    <recommendedName>
        <fullName evidence="5">Integral membrane protein</fullName>
    </recommendedName>
</protein>
<reference evidence="4" key="1">
    <citation type="journal article" date="2019" name="Int. J. Syst. Evol. Microbiol.">
        <title>The Global Catalogue of Microorganisms (GCM) 10K type strain sequencing project: providing services to taxonomists for standard genome sequencing and annotation.</title>
        <authorList>
            <consortium name="The Broad Institute Genomics Platform"/>
            <consortium name="The Broad Institute Genome Sequencing Center for Infectious Disease"/>
            <person name="Wu L."/>
            <person name="Ma J."/>
        </authorList>
    </citation>
    <scope>NUCLEOTIDE SEQUENCE [LARGE SCALE GENOMIC DNA]</scope>
    <source>
        <strain evidence="4">CGMCC 4.7329</strain>
    </source>
</reference>
<dbReference type="RefSeq" id="WP_189023574.1">
    <property type="nucleotide sequence ID" value="NZ_BMNE01000001.1"/>
</dbReference>
<feature type="transmembrane region" description="Helical" evidence="2">
    <location>
        <begin position="175"/>
        <end position="194"/>
    </location>
</feature>
<feature type="compositionally biased region" description="Pro residues" evidence="1">
    <location>
        <begin position="25"/>
        <end position="35"/>
    </location>
</feature>
<evidence type="ECO:0000256" key="1">
    <source>
        <dbReference type="SAM" id="MobiDB-lite"/>
    </source>
</evidence>
<organism evidence="3 4">
    <name type="scientific">Nocardia rhizosphaerihabitans</name>
    <dbReference type="NCBI Taxonomy" id="1691570"/>
    <lineage>
        <taxon>Bacteria</taxon>
        <taxon>Bacillati</taxon>
        <taxon>Actinomycetota</taxon>
        <taxon>Actinomycetes</taxon>
        <taxon>Mycobacteriales</taxon>
        <taxon>Nocardiaceae</taxon>
        <taxon>Nocardia</taxon>
    </lineage>
</organism>
<keyword evidence="2" id="KW-0472">Membrane</keyword>
<gene>
    <name evidence="3" type="ORF">GCM10011610_06490</name>
</gene>
<feature type="compositionally biased region" description="Low complexity" evidence="1">
    <location>
        <begin position="14"/>
        <end position="24"/>
    </location>
</feature>
<name>A0ABQ2K5L3_9NOCA</name>
<feature type="transmembrane region" description="Helical" evidence="2">
    <location>
        <begin position="122"/>
        <end position="142"/>
    </location>
</feature>
<keyword evidence="2" id="KW-1133">Transmembrane helix</keyword>
<evidence type="ECO:0000313" key="4">
    <source>
        <dbReference type="Proteomes" id="UP000658127"/>
    </source>
</evidence>
<comment type="caution">
    <text evidence="3">The sequence shown here is derived from an EMBL/GenBank/DDBJ whole genome shotgun (WGS) entry which is preliminary data.</text>
</comment>
<proteinExistence type="predicted"/>
<evidence type="ECO:0000256" key="2">
    <source>
        <dbReference type="SAM" id="Phobius"/>
    </source>
</evidence>
<accession>A0ABQ2K5L3</accession>
<dbReference type="Proteomes" id="UP000658127">
    <property type="component" value="Unassembled WGS sequence"/>
</dbReference>
<feature type="transmembrane region" description="Helical" evidence="2">
    <location>
        <begin position="149"/>
        <end position="169"/>
    </location>
</feature>